<dbReference type="Proteomes" id="UP000275076">
    <property type="component" value="Unassembled WGS sequence"/>
</dbReference>
<dbReference type="InterPro" id="IPR001647">
    <property type="entry name" value="HTH_TetR"/>
</dbReference>
<evidence type="ECO:0000259" key="2">
    <source>
        <dbReference type="Pfam" id="PF00440"/>
    </source>
</evidence>
<comment type="caution">
    <text evidence="3">The sequence shown here is derived from an EMBL/GenBank/DDBJ whole genome shotgun (WGS) entry which is preliminary data.</text>
</comment>
<evidence type="ECO:0000313" key="4">
    <source>
        <dbReference type="Proteomes" id="UP000275076"/>
    </source>
</evidence>
<dbReference type="InterPro" id="IPR009057">
    <property type="entry name" value="Homeodomain-like_sf"/>
</dbReference>
<keyword evidence="4" id="KW-1185">Reference proteome</keyword>
<proteinExistence type="predicted"/>
<sequence>MNKNINLREIKKARTKLLLLQTTTELAGKGEMRNFHIEDICRNAEVSKVTFFNYFSQKEELFSYYMAIWGFHRAVDYELQPDHGIEGIRRIYHRAAEDAKEHPGMFLSLIRFLANEPACPAVPELTEAEKQVLYPEHNFSNITLPHLYQQFQNFTTEAYEMGEVRTDFSTSQLTHMVITIFYGAFLTAHSLGISDKKAYYDLHLNLILSQTEIDSVSFDPHTYWDTTGSNN</sequence>
<feature type="domain" description="HTH tetR-type" evidence="2">
    <location>
        <begin position="19"/>
        <end position="63"/>
    </location>
</feature>
<dbReference type="OrthoDB" id="9812484at2"/>
<dbReference type="AlphaFoldDB" id="A0A428N6H7"/>
<organism evidence="3 4">
    <name type="scientific">Salibacterium salarium</name>
    <dbReference type="NCBI Taxonomy" id="284579"/>
    <lineage>
        <taxon>Bacteria</taxon>
        <taxon>Bacillati</taxon>
        <taxon>Bacillota</taxon>
        <taxon>Bacilli</taxon>
        <taxon>Bacillales</taxon>
        <taxon>Bacillaceae</taxon>
    </lineage>
</organism>
<keyword evidence="1" id="KW-0238">DNA-binding</keyword>
<dbReference type="RefSeq" id="WP_125555280.1">
    <property type="nucleotide sequence ID" value="NZ_RBVX01000005.1"/>
</dbReference>
<dbReference type="EMBL" id="RBVX01000005">
    <property type="protein sequence ID" value="RSL34011.1"/>
    <property type="molecule type" value="Genomic_DNA"/>
</dbReference>
<name>A0A428N6H7_9BACI</name>
<evidence type="ECO:0000256" key="1">
    <source>
        <dbReference type="ARBA" id="ARBA00023125"/>
    </source>
</evidence>
<dbReference type="SUPFAM" id="SSF46689">
    <property type="entry name" value="Homeodomain-like"/>
    <property type="match status" value="1"/>
</dbReference>
<evidence type="ECO:0000313" key="3">
    <source>
        <dbReference type="EMBL" id="RSL34011.1"/>
    </source>
</evidence>
<dbReference type="GO" id="GO:0003677">
    <property type="term" value="F:DNA binding"/>
    <property type="evidence" value="ECO:0007669"/>
    <property type="project" value="UniProtKB-KW"/>
</dbReference>
<reference evidence="3 4" key="1">
    <citation type="submission" date="2018-10" db="EMBL/GenBank/DDBJ databases">
        <title>Draft genome sequence of Bacillus salarius IM0101, isolated from a hypersaline soil in Inner Mongolia, China.</title>
        <authorList>
            <person name="Yamprayoonswat W."/>
            <person name="Boonvisut S."/>
            <person name="Jumpathong W."/>
            <person name="Sittihan S."/>
            <person name="Ruangsuj P."/>
            <person name="Wanthongcharoen S."/>
            <person name="Thongpramul N."/>
            <person name="Pimmason S."/>
            <person name="Yu B."/>
            <person name="Yasawong M."/>
        </authorList>
    </citation>
    <scope>NUCLEOTIDE SEQUENCE [LARGE SCALE GENOMIC DNA]</scope>
    <source>
        <strain evidence="3 4">IM0101</strain>
    </source>
</reference>
<protein>
    <submittedName>
        <fullName evidence="3">TetR/AcrR family transcriptional regulator</fullName>
    </submittedName>
</protein>
<gene>
    <name evidence="3" type="ORF">D7Z54_07820</name>
</gene>
<dbReference type="Pfam" id="PF00440">
    <property type="entry name" value="TetR_N"/>
    <property type="match status" value="1"/>
</dbReference>
<accession>A0A428N6H7</accession>
<dbReference type="Gene3D" id="1.10.357.10">
    <property type="entry name" value="Tetracycline Repressor, domain 2"/>
    <property type="match status" value="1"/>
</dbReference>